<sequence length="356" mass="38438">MLVTERSFQFHLLARKQKHKQMLGIFLVALPVIFFVALNTGAVPVDLFSVLTSIDGSLNQQQGLQSTIIFDIRLPRVLMTMVTGAGLAVSGLVLQSIFRNPLADPGLIGVSSFAALFAALGFLLSAWVLVPSNILPYFIPTMAFSGAVISVFLLFAIAGRRRQLNTSILILVGVAINAGAMTLLGIITFLVDDSTLRQITFWSMGSYAGTSSTVMMITAIIVCIGLLMLWREKNALMLMAVGEKQARFQGVDTEQVKTRCLVIVAGVVAVCVSFTGIVGFVGLVVPHICRMLASNHLRVLLPLTAMCGAMLVALADMLARTIMIPSELPVGLVTSLIGVPFFVMLIYQEKRKQGYV</sequence>
<evidence type="ECO:0000256" key="4">
    <source>
        <dbReference type="ARBA" id="ARBA00022475"/>
    </source>
</evidence>
<dbReference type="PANTHER" id="PTHR30472">
    <property type="entry name" value="FERRIC ENTEROBACTIN TRANSPORT SYSTEM PERMEASE PROTEIN"/>
    <property type="match status" value="1"/>
</dbReference>
<feature type="transmembrane region" description="Helical" evidence="8">
    <location>
        <begin position="168"/>
        <end position="191"/>
    </location>
</feature>
<evidence type="ECO:0000256" key="7">
    <source>
        <dbReference type="ARBA" id="ARBA00023136"/>
    </source>
</evidence>
<dbReference type="Pfam" id="PF01032">
    <property type="entry name" value="FecCD"/>
    <property type="match status" value="1"/>
</dbReference>
<keyword evidence="10" id="KW-1185">Reference proteome</keyword>
<organism evidence="9 10">
    <name type="scientific">Agaribacter flavus</name>
    <dbReference type="NCBI Taxonomy" id="1902781"/>
    <lineage>
        <taxon>Bacteria</taxon>
        <taxon>Pseudomonadati</taxon>
        <taxon>Pseudomonadota</taxon>
        <taxon>Gammaproteobacteria</taxon>
        <taxon>Alteromonadales</taxon>
        <taxon>Alteromonadaceae</taxon>
        <taxon>Agaribacter</taxon>
    </lineage>
</organism>
<dbReference type="InterPro" id="IPR037294">
    <property type="entry name" value="ABC_BtuC-like"/>
</dbReference>
<keyword evidence="6 8" id="KW-1133">Transmembrane helix</keyword>
<proteinExistence type="inferred from homology"/>
<evidence type="ECO:0000256" key="5">
    <source>
        <dbReference type="ARBA" id="ARBA00022692"/>
    </source>
</evidence>
<feature type="transmembrane region" description="Helical" evidence="8">
    <location>
        <begin position="297"/>
        <end position="318"/>
    </location>
</feature>
<gene>
    <name evidence="9" type="ORF">ACFOHL_14300</name>
</gene>
<dbReference type="InterPro" id="IPR000522">
    <property type="entry name" value="ABC_transptr_permease_BtuC"/>
</dbReference>
<feature type="transmembrane region" description="Helical" evidence="8">
    <location>
        <begin position="260"/>
        <end position="285"/>
    </location>
</feature>
<dbReference type="CDD" id="cd06550">
    <property type="entry name" value="TM_ABC_iron-siderophores_like"/>
    <property type="match status" value="1"/>
</dbReference>
<evidence type="ECO:0000313" key="9">
    <source>
        <dbReference type="EMBL" id="MFC3122793.1"/>
    </source>
</evidence>
<feature type="transmembrane region" description="Helical" evidence="8">
    <location>
        <begin position="74"/>
        <end position="94"/>
    </location>
</feature>
<evidence type="ECO:0000256" key="3">
    <source>
        <dbReference type="ARBA" id="ARBA00022448"/>
    </source>
</evidence>
<evidence type="ECO:0000313" key="10">
    <source>
        <dbReference type="Proteomes" id="UP001595478"/>
    </source>
</evidence>
<evidence type="ECO:0000256" key="8">
    <source>
        <dbReference type="SAM" id="Phobius"/>
    </source>
</evidence>
<reference evidence="10" key="1">
    <citation type="journal article" date="2019" name="Int. J. Syst. Evol. Microbiol.">
        <title>The Global Catalogue of Microorganisms (GCM) 10K type strain sequencing project: providing services to taxonomists for standard genome sequencing and annotation.</title>
        <authorList>
            <consortium name="The Broad Institute Genomics Platform"/>
            <consortium name="The Broad Institute Genome Sequencing Center for Infectious Disease"/>
            <person name="Wu L."/>
            <person name="Ma J."/>
        </authorList>
    </citation>
    <scope>NUCLEOTIDE SEQUENCE [LARGE SCALE GENOMIC DNA]</scope>
    <source>
        <strain evidence="10">KCTC 52473</strain>
    </source>
</reference>
<feature type="transmembrane region" description="Helical" evidence="8">
    <location>
        <begin position="106"/>
        <end position="128"/>
    </location>
</feature>
<keyword evidence="7 8" id="KW-0472">Membrane</keyword>
<comment type="subcellular location">
    <subcellularLocation>
        <location evidence="1">Cell membrane</location>
        <topology evidence="1">Multi-pass membrane protein</topology>
    </subcellularLocation>
</comment>
<comment type="caution">
    <text evidence="9">The sequence shown here is derived from an EMBL/GenBank/DDBJ whole genome shotgun (WGS) entry which is preliminary data.</text>
</comment>
<name>A0ABV7FR73_9ALTE</name>
<evidence type="ECO:0000256" key="2">
    <source>
        <dbReference type="ARBA" id="ARBA00007935"/>
    </source>
</evidence>
<feature type="transmembrane region" description="Helical" evidence="8">
    <location>
        <begin position="330"/>
        <end position="347"/>
    </location>
</feature>
<protein>
    <submittedName>
        <fullName evidence="9">FecCD family ABC transporter permease</fullName>
    </submittedName>
</protein>
<dbReference type="SUPFAM" id="SSF81345">
    <property type="entry name" value="ABC transporter involved in vitamin B12 uptake, BtuC"/>
    <property type="match status" value="1"/>
</dbReference>
<keyword evidence="5 8" id="KW-0812">Transmembrane</keyword>
<evidence type="ECO:0000256" key="1">
    <source>
        <dbReference type="ARBA" id="ARBA00004651"/>
    </source>
</evidence>
<feature type="transmembrane region" description="Helical" evidence="8">
    <location>
        <begin position="211"/>
        <end position="230"/>
    </location>
</feature>
<dbReference type="RefSeq" id="WP_376920913.1">
    <property type="nucleotide sequence ID" value="NZ_JBHRSW010000029.1"/>
</dbReference>
<evidence type="ECO:0000256" key="6">
    <source>
        <dbReference type="ARBA" id="ARBA00022989"/>
    </source>
</evidence>
<dbReference type="Gene3D" id="1.10.3470.10">
    <property type="entry name" value="ABC transporter involved in vitamin B12 uptake, BtuC"/>
    <property type="match status" value="1"/>
</dbReference>
<feature type="transmembrane region" description="Helical" evidence="8">
    <location>
        <begin position="21"/>
        <end position="42"/>
    </location>
</feature>
<accession>A0ABV7FR73</accession>
<comment type="similarity">
    <text evidence="2">Belongs to the binding-protein-dependent transport system permease family. FecCD subfamily.</text>
</comment>
<dbReference type="EMBL" id="JBHRSW010000029">
    <property type="protein sequence ID" value="MFC3122793.1"/>
    <property type="molecule type" value="Genomic_DNA"/>
</dbReference>
<dbReference type="Proteomes" id="UP001595478">
    <property type="component" value="Unassembled WGS sequence"/>
</dbReference>
<keyword evidence="3" id="KW-0813">Transport</keyword>
<dbReference type="PANTHER" id="PTHR30472:SF25">
    <property type="entry name" value="ABC TRANSPORTER PERMEASE PROTEIN MJ0876-RELATED"/>
    <property type="match status" value="1"/>
</dbReference>
<keyword evidence="4" id="KW-1003">Cell membrane</keyword>
<feature type="transmembrane region" description="Helical" evidence="8">
    <location>
        <begin position="134"/>
        <end position="156"/>
    </location>
</feature>